<keyword evidence="5" id="KW-1015">Disulfide bond</keyword>
<evidence type="ECO:0000259" key="8">
    <source>
        <dbReference type="PROSITE" id="PS51645"/>
    </source>
</evidence>
<dbReference type="PANTHER" id="PTHR48261:SF2">
    <property type="entry name" value="ACETYLGLUCOSAMINYLTRANSFERASE"/>
    <property type="match status" value="1"/>
</dbReference>
<gene>
    <name evidence="9" type="ORF">PPROV_000130500</name>
</gene>
<dbReference type="AlphaFoldDB" id="A0A830HAW4"/>
<dbReference type="InterPro" id="IPR014729">
    <property type="entry name" value="Rossmann-like_a/b/a_fold"/>
</dbReference>
<dbReference type="SUPFAM" id="SSF53448">
    <property type="entry name" value="Nucleotide-diphospho-sugar transferases"/>
    <property type="match status" value="1"/>
</dbReference>
<dbReference type="Pfam" id="PF00875">
    <property type="entry name" value="DNA_photolyase"/>
    <property type="match status" value="1"/>
</dbReference>
<keyword evidence="7" id="KW-1133">Transmembrane helix</keyword>
<feature type="compositionally biased region" description="Gly residues" evidence="6">
    <location>
        <begin position="13"/>
        <end position="34"/>
    </location>
</feature>
<feature type="transmembrane region" description="Helical" evidence="7">
    <location>
        <begin position="83"/>
        <end position="102"/>
    </location>
</feature>
<dbReference type="Gene3D" id="3.90.550.10">
    <property type="entry name" value="Spore Coat Polysaccharide Biosynthesis Protein SpsA, Chain A"/>
    <property type="match status" value="1"/>
</dbReference>
<dbReference type="InterPro" id="IPR036134">
    <property type="entry name" value="Crypto/Photolyase_FAD-like_sf"/>
</dbReference>
<dbReference type="Proteomes" id="UP000660262">
    <property type="component" value="Unassembled WGS sequence"/>
</dbReference>
<dbReference type="PANTHER" id="PTHR48261">
    <property type="entry name" value="ACETYLGLUCOSAMINYLTRANSFERASE"/>
    <property type="match status" value="1"/>
</dbReference>
<dbReference type="PROSITE" id="PS51645">
    <property type="entry name" value="PHR_CRY_ALPHA_BETA"/>
    <property type="match status" value="1"/>
</dbReference>
<dbReference type="Pfam" id="PF09258">
    <property type="entry name" value="Glyco_transf_64"/>
    <property type="match status" value="1"/>
</dbReference>
<name>A0A830HAW4_9CHLO</name>
<evidence type="ECO:0000313" key="9">
    <source>
        <dbReference type="EMBL" id="GHP02549.1"/>
    </source>
</evidence>
<accession>A0A830HAW4</accession>
<dbReference type="OrthoDB" id="5954868at2759"/>
<evidence type="ECO:0000256" key="3">
    <source>
        <dbReference type="ARBA" id="ARBA00022679"/>
    </source>
</evidence>
<organism evidence="9 10">
    <name type="scientific">Pycnococcus provasolii</name>
    <dbReference type="NCBI Taxonomy" id="41880"/>
    <lineage>
        <taxon>Eukaryota</taxon>
        <taxon>Viridiplantae</taxon>
        <taxon>Chlorophyta</taxon>
        <taxon>Pseudoscourfieldiophyceae</taxon>
        <taxon>Pseudoscourfieldiales</taxon>
        <taxon>Pycnococcaceae</taxon>
        <taxon>Pycnococcus</taxon>
    </lineage>
</organism>
<keyword evidence="3" id="KW-0808">Transferase</keyword>
<evidence type="ECO:0000313" key="10">
    <source>
        <dbReference type="Proteomes" id="UP000660262"/>
    </source>
</evidence>
<proteinExistence type="inferred from homology"/>
<protein>
    <recommendedName>
        <fullName evidence="8">Photolyase/cryptochrome alpha/beta domain-containing protein</fullName>
    </recommendedName>
</protein>
<reference evidence="9" key="1">
    <citation type="submission" date="2020-10" db="EMBL/GenBank/DDBJ databases">
        <title>Unveiling of a novel bifunctional photoreceptor, Dualchrome1, isolated from a cosmopolitan green alga.</title>
        <authorList>
            <person name="Suzuki S."/>
            <person name="Kawachi M."/>
        </authorList>
    </citation>
    <scope>NUCLEOTIDE SEQUENCE</scope>
    <source>
        <strain evidence="9">NIES 2893</strain>
    </source>
</reference>
<evidence type="ECO:0000256" key="2">
    <source>
        <dbReference type="ARBA" id="ARBA00008700"/>
    </source>
</evidence>
<keyword evidence="10" id="KW-1185">Reference proteome</keyword>
<dbReference type="GO" id="GO:0016020">
    <property type="term" value="C:membrane"/>
    <property type="evidence" value="ECO:0007669"/>
    <property type="project" value="UniProtKB-SubCell"/>
</dbReference>
<comment type="caution">
    <text evidence="9">The sequence shown here is derived from an EMBL/GenBank/DDBJ whole genome shotgun (WGS) entry which is preliminary data.</text>
</comment>
<dbReference type="Gene3D" id="1.25.40.80">
    <property type="match status" value="1"/>
</dbReference>
<dbReference type="InterPro" id="IPR015338">
    <property type="entry name" value="GT64_dom"/>
</dbReference>
<dbReference type="InterPro" id="IPR036155">
    <property type="entry name" value="Crypto/Photolyase_N_sf"/>
</dbReference>
<dbReference type="Gene3D" id="1.10.579.10">
    <property type="entry name" value="DNA Cyclobutane Dipyrimidine Photolyase, subunit A, domain 3"/>
    <property type="match status" value="1"/>
</dbReference>
<evidence type="ECO:0000256" key="1">
    <source>
        <dbReference type="ARBA" id="ARBA00004370"/>
    </source>
</evidence>
<feature type="domain" description="Photolyase/cryptochrome alpha/beta" evidence="8">
    <location>
        <begin position="436"/>
        <end position="590"/>
    </location>
</feature>
<keyword evidence="4 7" id="KW-0472">Membrane</keyword>
<dbReference type="SUPFAM" id="SSF52425">
    <property type="entry name" value="Cryptochrome/photolyase, N-terminal domain"/>
    <property type="match status" value="1"/>
</dbReference>
<comment type="similarity">
    <text evidence="2">Belongs to the glycosyltransferase 64 family.</text>
</comment>
<evidence type="ECO:0000256" key="7">
    <source>
        <dbReference type="SAM" id="Phobius"/>
    </source>
</evidence>
<dbReference type="Gene3D" id="3.40.50.620">
    <property type="entry name" value="HUPs"/>
    <property type="match status" value="1"/>
</dbReference>
<evidence type="ECO:0000256" key="4">
    <source>
        <dbReference type="ARBA" id="ARBA00023136"/>
    </source>
</evidence>
<dbReference type="InterPro" id="IPR004263">
    <property type="entry name" value="Exostosin"/>
</dbReference>
<comment type="subcellular location">
    <subcellularLocation>
        <location evidence="1">Membrane</location>
    </subcellularLocation>
</comment>
<dbReference type="InterPro" id="IPR006050">
    <property type="entry name" value="DNA_photolyase_N"/>
</dbReference>
<evidence type="ECO:0000256" key="6">
    <source>
        <dbReference type="SAM" id="MobiDB-lite"/>
    </source>
</evidence>
<dbReference type="EMBL" id="BNJQ01000003">
    <property type="protein sequence ID" value="GHP02549.1"/>
    <property type="molecule type" value="Genomic_DNA"/>
</dbReference>
<dbReference type="SUPFAM" id="SSF48173">
    <property type="entry name" value="Cryptochrome/photolyase FAD-binding domain"/>
    <property type="match status" value="1"/>
</dbReference>
<sequence length="1011" mass="109165">MSDARHGRPRASWGGGGGGGQREGGGARQGTGAGKVSGSVVLNVASAYPSHTPIGGNMGGGSMQANVLRSLSSFMAVCRRKPALAVFTCILCGTCLYMLVAAPRAPSVETSHIVSRDLSPATLAAPALAHALTGGEEFTVLINTFKRPDRLRRATAHYRTCAGVAEVRVVWSEVDVTPPDDVDADDKHAAVRYDRHEINLLSNRYREPPNGAGFRTEAIFSVDDDVYVNCGSLLYAFHVWRHARNSMVGFYPRWHERLSDGTYAYRHWHTVFSQGILYSMVLTKAAFHSASTMALYWDDVHTPPELREMVDKQKNCEDILISIAHANATREPPIWVYGSLEDTGWYDGISTSHSSSMIPQGHAPKRHDCLTTFSRAYGAAASSSGEHDVGPLPLVASATYASPTRGRVSSTLGIPVPTYTGQPPTMLEYFAPLSGGPVLYFPRSALRTASNPALDVAGALAQALRVPLHVVLCVDAHAPANAPVSRGMPARRFRFWLEGAAEMQAHLQEAAQRAANQAGLPPERASVRASLRVEAPGDRRAVHLTLANRASAVIVDESFQMWPHTRFVCQLATACRAAGVPMALVDTSCVVPAASVPANKTHRAYQYADATKAVRAETLRRAMEQGPQHAWGTEPANISKLSTRENVSSWPMEPSASLSSWRHDLSNLTADERTRWIAERYADAEAILDMNSPAIAHTVGGESKAMGRWREFVQGGGLGRYAGSRNDPNAPCGISGGNGQWKGASRMSAYVNFGMADVMTMAVDATKARSTKYLDEFLTWRELSHAFTFHSCGGDWSSVPSQETVRAAPHDVSFASRHLIPQWARAALAAADREQRASLSSFVSPPLSSAAGGDEVPTIPDELSFGRTGDAFWDACQRHLVATGELHNNLRMTWGKAIVQWALNPPPWATRSASLHSSASERAVAWLGNLNDRFALDGSSPPSYGGLLWTLGLFDSPKGSGVAALRKRPTSWAATRIDLTAFRARAASMEVSEAPVARLFKKARLSGETAL</sequence>
<dbReference type="InterPro" id="IPR029044">
    <property type="entry name" value="Nucleotide-diphossugar_trans"/>
</dbReference>
<feature type="region of interest" description="Disordered" evidence="6">
    <location>
        <begin position="1"/>
        <end position="34"/>
    </location>
</feature>
<keyword evidence="7" id="KW-0812">Transmembrane</keyword>
<evidence type="ECO:0000256" key="5">
    <source>
        <dbReference type="ARBA" id="ARBA00023157"/>
    </source>
</evidence>
<dbReference type="GO" id="GO:0016757">
    <property type="term" value="F:glycosyltransferase activity"/>
    <property type="evidence" value="ECO:0007669"/>
    <property type="project" value="InterPro"/>
</dbReference>